<feature type="binding site" evidence="6">
    <location>
        <begin position="154"/>
        <end position="155"/>
    </location>
    <ligand>
        <name>S-adenosyl-L-methionine</name>
        <dbReference type="ChEBI" id="CHEBI:59789"/>
    </ligand>
</feature>
<dbReference type="EC" id="2.1.1.-" evidence="6"/>
<comment type="caution">
    <text evidence="8">The sequence shown here is derived from an EMBL/GenBank/DDBJ whole genome shotgun (WGS) entry which is preliminary data.</text>
</comment>
<evidence type="ECO:0000256" key="7">
    <source>
        <dbReference type="SAM" id="MobiDB-lite"/>
    </source>
</evidence>
<sequence>MSTHHDDGRDPQAGVAPVAHAASSGEAPVRPAAAPPATPPTAATVFGDRLGLAERFTAILADTGVSHGLIGPREVPILWERHVLNCAVAQEAFPQGVAVADIGSGAGLPGLALAIARPDLELHLVEPLLRRTTWLSTTVEELGLDNVTVHRGRAEELAGTLEVPWATARAVARLDKLARWTFPLLTAGGTLVALKGSSAADELAADEPALRRLGMVSAQVRSYGAQVLDPATTAVELTIGEARARAGKAGAPSRKRSGAKGQGRRR</sequence>
<organism evidence="8 9">
    <name type="scientific">Knoellia koreensis</name>
    <dbReference type="NCBI Taxonomy" id="2730921"/>
    <lineage>
        <taxon>Bacteria</taxon>
        <taxon>Bacillati</taxon>
        <taxon>Actinomycetota</taxon>
        <taxon>Actinomycetes</taxon>
        <taxon>Micrococcales</taxon>
        <taxon>Intrasporangiaceae</taxon>
        <taxon>Knoellia</taxon>
    </lineage>
</organism>
<dbReference type="GO" id="GO:0070043">
    <property type="term" value="F:rRNA (guanine-N7-)-methyltransferase activity"/>
    <property type="evidence" value="ECO:0007669"/>
    <property type="project" value="UniProtKB-UniRule"/>
</dbReference>
<protein>
    <recommendedName>
        <fullName evidence="6">Ribosomal RNA small subunit methyltransferase G</fullName>
        <ecNumber evidence="6">2.1.1.-</ecNumber>
    </recommendedName>
    <alternativeName>
        <fullName evidence="6">16S rRNA 7-methylguanosine methyltransferase</fullName>
        <shortName evidence="6">16S rRNA m7G methyltransferase</shortName>
    </alternativeName>
</protein>
<feature type="region of interest" description="Disordered" evidence="7">
    <location>
        <begin position="1"/>
        <end position="41"/>
    </location>
</feature>
<dbReference type="InterPro" id="IPR003682">
    <property type="entry name" value="rRNA_ssu_MeTfrase_G"/>
</dbReference>
<keyword evidence="5 6" id="KW-0949">S-adenosyl-L-methionine</keyword>
<feature type="compositionally biased region" description="Basic residues" evidence="7">
    <location>
        <begin position="253"/>
        <end position="266"/>
    </location>
</feature>
<feature type="region of interest" description="Disordered" evidence="7">
    <location>
        <begin position="243"/>
        <end position="266"/>
    </location>
</feature>
<dbReference type="Pfam" id="PF02527">
    <property type="entry name" value="GidB"/>
    <property type="match status" value="1"/>
</dbReference>
<dbReference type="RefSeq" id="WP_171245179.1">
    <property type="nucleotide sequence ID" value="NZ_JABEPQ010000006.1"/>
</dbReference>
<feature type="binding site" evidence="6">
    <location>
        <position position="108"/>
    </location>
    <ligand>
        <name>S-adenosyl-L-methionine</name>
        <dbReference type="ChEBI" id="CHEBI:59789"/>
    </ligand>
</feature>
<evidence type="ECO:0000256" key="3">
    <source>
        <dbReference type="ARBA" id="ARBA00022603"/>
    </source>
</evidence>
<accession>A0A849HJB6</accession>
<reference evidence="8 9" key="1">
    <citation type="submission" date="2020-04" db="EMBL/GenBank/DDBJ databases">
        <title>Knoellia sp. isolate from air conditioner.</title>
        <authorList>
            <person name="Chea S."/>
            <person name="Kim D.-U."/>
        </authorList>
    </citation>
    <scope>NUCLEOTIDE SEQUENCE [LARGE SCALE GENOMIC DNA]</scope>
    <source>
        <strain evidence="8 9">DB2414S</strain>
    </source>
</reference>
<evidence type="ECO:0000256" key="6">
    <source>
        <dbReference type="HAMAP-Rule" id="MF_00074"/>
    </source>
</evidence>
<comment type="function">
    <text evidence="6">Specifically methylates the N7 position of a guanine in 16S rRNA.</text>
</comment>
<dbReference type="Gene3D" id="3.40.50.150">
    <property type="entry name" value="Vaccinia Virus protein VP39"/>
    <property type="match status" value="1"/>
</dbReference>
<keyword evidence="2 6" id="KW-0698">rRNA processing</keyword>
<dbReference type="GO" id="GO:0005829">
    <property type="term" value="C:cytosol"/>
    <property type="evidence" value="ECO:0007669"/>
    <property type="project" value="TreeGrafter"/>
</dbReference>
<feature type="binding site" evidence="6">
    <location>
        <position position="103"/>
    </location>
    <ligand>
        <name>S-adenosyl-L-methionine</name>
        <dbReference type="ChEBI" id="CHEBI:59789"/>
    </ligand>
</feature>
<evidence type="ECO:0000256" key="4">
    <source>
        <dbReference type="ARBA" id="ARBA00022679"/>
    </source>
</evidence>
<dbReference type="PANTHER" id="PTHR31760:SF0">
    <property type="entry name" value="S-ADENOSYL-L-METHIONINE-DEPENDENT METHYLTRANSFERASES SUPERFAMILY PROTEIN"/>
    <property type="match status" value="1"/>
</dbReference>
<evidence type="ECO:0000256" key="1">
    <source>
        <dbReference type="ARBA" id="ARBA00022490"/>
    </source>
</evidence>
<dbReference type="NCBIfam" id="TIGR00138">
    <property type="entry name" value="rsmG_gidB"/>
    <property type="match status" value="1"/>
</dbReference>
<evidence type="ECO:0000313" key="8">
    <source>
        <dbReference type="EMBL" id="NNM48045.1"/>
    </source>
</evidence>
<keyword evidence="3 6" id="KW-0489">Methyltransferase</keyword>
<gene>
    <name evidence="6 8" type="primary">rsmG</name>
    <name evidence="8" type="ORF">HJG52_18835</name>
</gene>
<feature type="compositionally biased region" description="Basic and acidic residues" evidence="7">
    <location>
        <begin position="1"/>
        <end position="10"/>
    </location>
</feature>
<name>A0A849HJB6_9MICO</name>
<keyword evidence="1 6" id="KW-0963">Cytoplasm</keyword>
<comment type="similarity">
    <text evidence="6">Belongs to the methyltransferase superfamily. RNA methyltransferase RsmG family.</text>
</comment>
<evidence type="ECO:0000313" key="9">
    <source>
        <dbReference type="Proteomes" id="UP000588586"/>
    </source>
</evidence>
<keyword evidence="9" id="KW-1185">Reference proteome</keyword>
<proteinExistence type="inferred from homology"/>
<dbReference type="SUPFAM" id="SSF53335">
    <property type="entry name" value="S-adenosyl-L-methionine-dependent methyltransferases"/>
    <property type="match status" value="1"/>
</dbReference>
<dbReference type="AlphaFoldDB" id="A0A849HJB6"/>
<dbReference type="InterPro" id="IPR029063">
    <property type="entry name" value="SAM-dependent_MTases_sf"/>
</dbReference>
<comment type="subcellular location">
    <subcellularLocation>
        <location evidence="6">Cytoplasm</location>
    </subcellularLocation>
</comment>
<dbReference type="HAMAP" id="MF_00074">
    <property type="entry name" value="16SrRNA_methyltr_G"/>
    <property type="match status" value="1"/>
</dbReference>
<comment type="caution">
    <text evidence="6">Lacks conserved residue(s) required for the propagation of feature annotation.</text>
</comment>
<evidence type="ECO:0000256" key="5">
    <source>
        <dbReference type="ARBA" id="ARBA00022691"/>
    </source>
</evidence>
<dbReference type="EMBL" id="JABEPQ010000006">
    <property type="protein sequence ID" value="NNM48045.1"/>
    <property type="molecule type" value="Genomic_DNA"/>
</dbReference>
<feature type="binding site" evidence="6">
    <location>
        <position position="169"/>
    </location>
    <ligand>
        <name>S-adenosyl-L-methionine</name>
        <dbReference type="ChEBI" id="CHEBI:59789"/>
    </ligand>
</feature>
<dbReference type="Proteomes" id="UP000588586">
    <property type="component" value="Unassembled WGS sequence"/>
</dbReference>
<evidence type="ECO:0000256" key="2">
    <source>
        <dbReference type="ARBA" id="ARBA00022552"/>
    </source>
</evidence>
<dbReference type="PANTHER" id="PTHR31760">
    <property type="entry name" value="S-ADENOSYL-L-METHIONINE-DEPENDENT METHYLTRANSFERASES SUPERFAMILY PROTEIN"/>
    <property type="match status" value="1"/>
</dbReference>
<keyword evidence="4 6" id="KW-0808">Transferase</keyword>